<dbReference type="AlphaFoldDB" id="A0AAE0GSC6"/>
<reference evidence="1 2" key="1">
    <citation type="journal article" date="2015" name="Genome Biol. Evol.">
        <title>Comparative Genomics of a Bacterivorous Green Alga Reveals Evolutionary Causalities and Consequences of Phago-Mixotrophic Mode of Nutrition.</title>
        <authorList>
            <person name="Burns J.A."/>
            <person name="Paasch A."/>
            <person name="Narechania A."/>
            <person name="Kim E."/>
        </authorList>
    </citation>
    <scope>NUCLEOTIDE SEQUENCE [LARGE SCALE GENOMIC DNA]</scope>
    <source>
        <strain evidence="1 2">PLY_AMNH</strain>
    </source>
</reference>
<accession>A0AAE0GSC6</accession>
<comment type="caution">
    <text evidence="1">The sequence shown here is derived from an EMBL/GenBank/DDBJ whole genome shotgun (WGS) entry which is preliminary data.</text>
</comment>
<gene>
    <name evidence="1" type="ORF">CYMTET_8771</name>
</gene>
<keyword evidence="2" id="KW-1185">Reference proteome</keyword>
<dbReference type="EMBL" id="LGRX02002729">
    <property type="protein sequence ID" value="KAK3283539.1"/>
    <property type="molecule type" value="Genomic_DNA"/>
</dbReference>
<name>A0AAE0GSC6_9CHLO</name>
<dbReference type="Proteomes" id="UP001190700">
    <property type="component" value="Unassembled WGS sequence"/>
</dbReference>
<organism evidence="1 2">
    <name type="scientific">Cymbomonas tetramitiformis</name>
    <dbReference type="NCBI Taxonomy" id="36881"/>
    <lineage>
        <taxon>Eukaryota</taxon>
        <taxon>Viridiplantae</taxon>
        <taxon>Chlorophyta</taxon>
        <taxon>Pyramimonadophyceae</taxon>
        <taxon>Pyramimonadales</taxon>
        <taxon>Pyramimonadaceae</taxon>
        <taxon>Cymbomonas</taxon>
    </lineage>
</organism>
<evidence type="ECO:0000313" key="2">
    <source>
        <dbReference type="Proteomes" id="UP001190700"/>
    </source>
</evidence>
<protein>
    <submittedName>
        <fullName evidence="1">Uncharacterized protein</fullName>
    </submittedName>
</protein>
<proteinExistence type="predicted"/>
<sequence>MYNRVVDINGMLYDVLALVVEEHNNAYVWLTGTDASSDRDGRRALVDIIKGCVLVALRESQQEEHAALRYPANVDPHPILAKE</sequence>
<evidence type="ECO:0000313" key="1">
    <source>
        <dbReference type="EMBL" id="KAK3283539.1"/>
    </source>
</evidence>